<evidence type="ECO:0000256" key="15">
    <source>
        <dbReference type="ARBA" id="ARBA00049334"/>
    </source>
</evidence>
<dbReference type="InterPro" id="IPR050411">
    <property type="entry name" value="AlphaKG_dependent_hydroxylases"/>
</dbReference>
<comment type="similarity">
    <text evidence="4">Belongs to the gamma-BBH/TMLD family.</text>
</comment>
<evidence type="ECO:0000256" key="6">
    <source>
        <dbReference type="ARBA" id="ARBA00022723"/>
    </source>
</evidence>
<evidence type="ECO:0000256" key="4">
    <source>
        <dbReference type="ARBA" id="ARBA00008654"/>
    </source>
</evidence>
<evidence type="ECO:0000259" key="17">
    <source>
        <dbReference type="Pfam" id="PF06155"/>
    </source>
</evidence>
<name>A0ABM1DZE2_PRICU</name>
<comment type="pathway">
    <text evidence="3">Amine and polyamine biosynthesis; carnitine biosynthesis.</text>
</comment>
<comment type="catalytic activity">
    <reaction evidence="15">
        <text>N(6),N(6),N(6)-trimethyl-L-lysine + 2-oxoglutarate + O2 = (3S)-3-hydroxy-N(6),N(6),N(6)-trimethyl-L-lysine + succinate + CO2</text>
        <dbReference type="Rhea" id="RHEA:14181"/>
        <dbReference type="ChEBI" id="CHEBI:15379"/>
        <dbReference type="ChEBI" id="CHEBI:16526"/>
        <dbReference type="ChEBI" id="CHEBI:16810"/>
        <dbReference type="ChEBI" id="CHEBI:30031"/>
        <dbReference type="ChEBI" id="CHEBI:58100"/>
        <dbReference type="ChEBI" id="CHEBI:141499"/>
        <dbReference type="EC" id="1.14.11.8"/>
    </reaction>
</comment>
<keyword evidence="18" id="KW-1185">Reference proteome</keyword>
<comment type="cofactor">
    <cofactor evidence="1">
        <name>Fe(2+)</name>
        <dbReference type="ChEBI" id="CHEBI:29033"/>
    </cofactor>
</comment>
<evidence type="ECO:0000259" key="16">
    <source>
        <dbReference type="Pfam" id="PF02668"/>
    </source>
</evidence>
<organism evidence="18 19">
    <name type="scientific">Priapulus caudatus</name>
    <name type="common">Priapulid worm</name>
    <dbReference type="NCBI Taxonomy" id="37621"/>
    <lineage>
        <taxon>Eukaryota</taxon>
        <taxon>Metazoa</taxon>
        <taxon>Ecdysozoa</taxon>
        <taxon>Scalidophora</taxon>
        <taxon>Priapulida</taxon>
        <taxon>Priapulimorpha</taxon>
        <taxon>Priapulimorphida</taxon>
        <taxon>Priapulidae</taxon>
        <taxon>Priapulus</taxon>
    </lineage>
</organism>
<dbReference type="PANTHER" id="PTHR10696">
    <property type="entry name" value="GAMMA-BUTYROBETAINE HYDROXYLASE-RELATED"/>
    <property type="match status" value="1"/>
</dbReference>
<protein>
    <recommendedName>
        <fullName evidence="5">trimethyllysine dioxygenase</fullName>
        <ecNumber evidence="5">1.14.11.8</ecNumber>
    </recommendedName>
    <alternativeName>
        <fullName evidence="12">Epsilon-trimethyllysine 2-oxoglutarate dioxygenase</fullName>
    </alternativeName>
    <alternativeName>
        <fullName evidence="11">TML hydroxylase</fullName>
    </alternativeName>
    <alternativeName>
        <fullName evidence="13">TML-alpha-ketoglutarate dioxygenase</fullName>
    </alternativeName>
</protein>
<dbReference type="InterPro" id="IPR038492">
    <property type="entry name" value="GBBH-like_N_sf"/>
</dbReference>
<dbReference type="InterPro" id="IPR010376">
    <property type="entry name" value="GBBH-like_N"/>
</dbReference>
<evidence type="ECO:0000256" key="10">
    <source>
        <dbReference type="ARBA" id="ARBA00023004"/>
    </source>
</evidence>
<dbReference type="GeneID" id="106807493"/>
<gene>
    <name evidence="19" type="primary">LOC106807493</name>
</gene>
<evidence type="ECO:0000313" key="18">
    <source>
        <dbReference type="Proteomes" id="UP000695022"/>
    </source>
</evidence>
<sequence length="349" mass="39727">MLLRRLQQCVSRVCWSHPAASDFGRQAGARLFRMAAPACQAFTVMTTRDEHLELNIAGLKSPIRLNYMWLRDHCYCEKCYSRDTFQKKFDTHSLEKSVVPDEIFLEDETLCLLWPDGHRTTFQLGWLLQNSYDGHRQVKDVTKVLWDANHIKQLNPAMVPHRMFMDTQDSLKQLLLNINTYGFGIVDSVPATEEATGAVAERVCRMHENIYGKLWSFSTDMTHSDTAYTNLALGAHTDNTYLEDCPGIQIFHCLQHDGNGGETLLVDGFNAADQLRKTNREAFEVLCESCVSSEFIDARGGEKLHHMHRTDSILQVNAITNELARIRSVTTIYLHPCFYLAVSVCLSVC</sequence>
<dbReference type="EC" id="1.14.11.8" evidence="5"/>
<dbReference type="Proteomes" id="UP000695022">
    <property type="component" value="Unplaced"/>
</dbReference>
<evidence type="ECO:0000256" key="8">
    <source>
        <dbReference type="ARBA" id="ARBA00022964"/>
    </source>
</evidence>
<dbReference type="Pfam" id="PF06155">
    <property type="entry name" value="GBBH-like_N"/>
    <property type="match status" value="1"/>
</dbReference>
<feature type="domain" description="Gamma-butyrobetaine hydroxylase-like N-terminal" evidence="17">
    <location>
        <begin position="63"/>
        <end position="127"/>
    </location>
</feature>
<feature type="domain" description="TauD/TfdA-like" evidence="16">
    <location>
        <begin position="168"/>
        <end position="297"/>
    </location>
</feature>
<evidence type="ECO:0000256" key="12">
    <source>
        <dbReference type="ARBA" id="ARBA00031778"/>
    </source>
</evidence>
<dbReference type="InterPro" id="IPR003819">
    <property type="entry name" value="TauD/TfdA-like"/>
</dbReference>
<dbReference type="Gene3D" id="3.30.2020.30">
    <property type="match status" value="1"/>
</dbReference>
<comment type="cofactor">
    <cofactor evidence="2">
        <name>L-ascorbate</name>
        <dbReference type="ChEBI" id="CHEBI:38290"/>
    </cofactor>
</comment>
<evidence type="ECO:0000256" key="5">
    <source>
        <dbReference type="ARBA" id="ARBA00012267"/>
    </source>
</evidence>
<dbReference type="Pfam" id="PF02668">
    <property type="entry name" value="TauD"/>
    <property type="match status" value="1"/>
</dbReference>
<dbReference type="Gene3D" id="3.60.130.10">
    <property type="entry name" value="Clavaminate synthase-like"/>
    <property type="match status" value="1"/>
</dbReference>
<evidence type="ECO:0000256" key="14">
    <source>
        <dbReference type="ARBA" id="ARBA00046008"/>
    </source>
</evidence>
<evidence type="ECO:0000256" key="3">
    <source>
        <dbReference type="ARBA" id="ARBA00005022"/>
    </source>
</evidence>
<evidence type="ECO:0000256" key="11">
    <source>
        <dbReference type="ARBA" id="ARBA00030363"/>
    </source>
</evidence>
<evidence type="ECO:0000256" key="2">
    <source>
        <dbReference type="ARBA" id="ARBA00001961"/>
    </source>
</evidence>
<dbReference type="PANTHER" id="PTHR10696:SF51">
    <property type="entry name" value="TRIMETHYLLYSINE DIOXYGENASE, MITOCHONDRIAL"/>
    <property type="match status" value="1"/>
</dbReference>
<evidence type="ECO:0000256" key="1">
    <source>
        <dbReference type="ARBA" id="ARBA00001954"/>
    </source>
</evidence>
<comment type="function">
    <text evidence="14">Converts trimethyllysine (TML) into hydroxytrimethyllysine (HTML).</text>
</comment>
<keyword evidence="10" id="KW-0408">Iron</keyword>
<proteinExistence type="inferred from homology"/>
<keyword evidence="8" id="KW-0223">Dioxygenase</keyword>
<keyword evidence="9" id="KW-0560">Oxidoreductase</keyword>
<reference evidence="19" key="1">
    <citation type="submission" date="2025-08" db="UniProtKB">
        <authorList>
            <consortium name="RefSeq"/>
        </authorList>
    </citation>
    <scope>IDENTIFICATION</scope>
</reference>
<accession>A0ABM1DZE2</accession>
<dbReference type="SUPFAM" id="SSF51197">
    <property type="entry name" value="Clavaminate synthase-like"/>
    <property type="match status" value="1"/>
</dbReference>
<feature type="non-terminal residue" evidence="19">
    <location>
        <position position="349"/>
    </location>
</feature>
<keyword evidence="7" id="KW-0124">Carnitine biosynthesis</keyword>
<evidence type="ECO:0000256" key="7">
    <source>
        <dbReference type="ARBA" id="ARBA00022873"/>
    </source>
</evidence>
<evidence type="ECO:0000313" key="19">
    <source>
        <dbReference type="RefSeq" id="XP_014665313.1"/>
    </source>
</evidence>
<keyword evidence="6" id="KW-0479">Metal-binding</keyword>
<evidence type="ECO:0000256" key="9">
    <source>
        <dbReference type="ARBA" id="ARBA00023002"/>
    </source>
</evidence>
<dbReference type="RefSeq" id="XP_014665313.1">
    <property type="nucleotide sequence ID" value="XM_014809827.1"/>
</dbReference>
<dbReference type="InterPro" id="IPR042098">
    <property type="entry name" value="TauD-like_sf"/>
</dbReference>
<evidence type="ECO:0000256" key="13">
    <source>
        <dbReference type="ARBA" id="ARBA00032283"/>
    </source>
</evidence>